<dbReference type="NCBIfam" id="TIGR00254">
    <property type="entry name" value="GGDEF"/>
    <property type="match status" value="1"/>
</dbReference>
<feature type="transmembrane region" description="Helical" evidence="3">
    <location>
        <begin position="184"/>
        <end position="203"/>
    </location>
</feature>
<dbReference type="InterPro" id="IPR029787">
    <property type="entry name" value="Nucleotide_cyclase"/>
</dbReference>
<organism evidence="5 6">
    <name type="scientific">Shewanella avicenniae</name>
    <dbReference type="NCBI Taxonomy" id="2814294"/>
    <lineage>
        <taxon>Bacteria</taxon>
        <taxon>Pseudomonadati</taxon>
        <taxon>Pseudomonadota</taxon>
        <taxon>Gammaproteobacteria</taxon>
        <taxon>Alteromonadales</taxon>
        <taxon>Shewanellaceae</taxon>
        <taxon>Shewanella</taxon>
    </lineage>
</organism>
<evidence type="ECO:0000256" key="2">
    <source>
        <dbReference type="ARBA" id="ARBA00034247"/>
    </source>
</evidence>
<keyword evidence="3" id="KW-1133">Transmembrane helix</keyword>
<dbReference type="CDD" id="cd01949">
    <property type="entry name" value="GGDEF"/>
    <property type="match status" value="1"/>
</dbReference>
<evidence type="ECO:0000256" key="1">
    <source>
        <dbReference type="ARBA" id="ARBA00012528"/>
    </source>
</evidence>
<dbReference type="Gene3D" id="3.30.450.40">
    <property type="match status" value="1"/>
</dbReference>
<protein>
    <recommendedName>
        <fullName evidence="1">diguanylate cyclase</fullName>
        <ecNumber evidence="1">2.7.7.65</ecNumber>
    </recommendedName>
</protein>
<dbReference type="InterPro" id="IPR043128">
    <property type="entry name" value="Rev_trsase/Diguanyl_cyclase"/>
</dbReference>
<evidence type="ECO:0000256" key="3">
    <source>
        <dbReference type="SAM" id="Phobius"/>
    </source>
</evidence>
<sequence length="557" mass="62486">MDNTTLLIQLIFVTGLNGLLTFVFISKQLNHYVSLYWRISAILLFCSTCFFAWLEHYLSAFVIVFSHYLFFLSIMFQLSAAVYFEISRKLFTKIELVLLSAVFIAGFGWFSYVDEDFKSRIVVIWTMLALLGTYAIYFVFVKHRQPTTKAVGIWILFGLTVCLHLVGALLTLNDATAVSLYKSGLLNTIALVYLGMYIITFFVGMQHATIRAQTFQLQQEKDRTAHLFEFLHATAQDLEFSSLYASIENILQSSFNVGTGAIFIRDEAVSGIFNMSYCFDELGLPIEKFKSVSNNMGLAGAAIAQGRAIKVSVDQYHQYVDPAIVQQFKAKGVTHLVSIPLIVGEQALGAVTIIYSAHRPINQLFDIEFFSYLGEQIALVINNAVLYKKVTYLATTDPLTGLFNRRRFKELVKLEQNRMKRQQRCFTIALLDIDHFKSINDSFGHDSGDKVLQAVAAMLKQTCREADSICRWGGEEFVVLLVETGLSEANVVAERIRQECSALQVSGLAQRTVTVSIGLAELRPSDLSVEDLINRADKALYQAKARGRNCVVSDLAG</sequence>
<feature type="domain" description="GGDEF" evidence="4">
    <location>
        <begin position="424"/>
        <end position="556"/>
    </location>
</feature>
<dbReference type="SUPFAM" id="SSF55073">
    <property type="entry name" value="Nucleotide cyclase"/>
    <property type="match status" value="1"/>
</dbReference>
<dbReference type="InterPro" id="IPR029016">
    <property type="entry name" value="GAF-like_dom_sf"/>
</dbReference>
<evidence type="ECO:0000259" key="4">
    <source>
        <dbReference type="PROSITE" id="PS50887"/>
    </source>
</evidence>
<dbReference type="PROSITE" id="PS50887">
    <property type="entry name" value="GGDEF"/>
    <property type="match status" value="1"/>
</dbReference>
<dbReference type="InterPro" id="IPR050469">
    <property type="entry name" value="Diguanylate_Cyclase"/>
</dbReference>
<feature type="transmembrane region" description="Helical" evidence="3">
    <location>
        <begin position="35"/>
        <end position="54"/>
    </location>
</feature>
<keyword evidence="6" id="KW-1185">Reference proteome</keyword>
<gene>
    <name evidence="5" type="ORF">JYB87_04355</name>
</gene>
<dbReference type="SMART" id="SM00065">
    <property type="entry name" value="GAF"/>
    <property type="match status" value="1"/>
</dbReference>
<feature type="transmembrane region" description="Helical" evidence="3">
    <location>
        <begin position="119"/>
        <end position="140"/>
    </location>
</feature>
<keyword evidence="3" id="KW-0472">Membrane</keyword>
<dbReference type="SUPFAM" id="SSF55781">
    <property type="entry name" value="GAF domain-like"/>
    <property type="match status" value="1"/>
</dbReference>
<dbReference type="InterPro" id="IPR003018">
    <property type="entry name" value="GAF"/>
</dbReference>
<keyword evidence="3" id="KW-0812">Transmembrane</keyword>
<dbReference type="Gene3D" id="3.30.70.270">
    <property type="match status" value="1"/>
</dbReference>
<evidence type="ECO:0000313" key="5">
    <source>
        <dbReference type="EMBL" id="QSX34488.1"/>
    </source>
</evidence>
<dbReference type="Pfam" id="PF01590">
    <property type="entry name" value="GAF"/>
    <property type="match status" value="1"/>
</dbReference>
<evidence type="ECO:0000313" key="6">
    <source>
        <dbReference type="Proteomes" id="UP000662770"/>
    </source>
</evidence>
<dbReference type="EC" id="2.7.7.65" evidence="1"/>
<dbReference type="PANTHER" id="PTHR45138:SF9">
    <property type="entry name" value="DIGUANYLATE CYCLASE DGCM-RELATED"/>
    <property type="match status" value="1"/>
</dbReference>
<reference evidence="5 6" key="1">
    <citation type="submission" date="2021-03" db="EMBL/GenBank/DDBJ databases">
        <title>Novel species identification of genus Shewanella.</title>
        <authorList>
            <person name="Liu G."/>
            <person name="Zhang Q."/>
        </authorList>
    </citation>
    <scope>NUCLEOTIDE SEQUENCE [LARGE SCALE GENOMIC DNA]</scope>
    <source>
        <strain evidence="5 6">FJAT-51800</strain>
    </source>
</reference>
<comment type="catalytic activity">
    <reaction evidence="2">
        <text>2 GTP = 3',3'-c-di-GMP + 2 diphosphate</text>
        <dbReference type="Rhea" id="RHEA:24898"/>
        <dbReference type="ChEBI" id="CHEBI:33019"/>
        <dbReference type="ChEBI" id="CHEBI:37565"/>
        <dbReference type="ChEBI" id="CHEBI:58805"/>
        <dbReference type="EC" id="2.7.7.65"/>
    </reaction>
</comment>
<dbReference type="Proteomes" id="UP000662770">
    <property type="component" value="Chromosome"/>
</dbReference>
<dbReference type="EMBL" id="CP071503">
    <property type="protein sequence ID" value="QSX34488.1"/>
    <property type="molecule type" value="Genomic_DNA"/>
</dbReference>
<dbReference type="Pfam" id="PF00990">
    <property type="entry name" value="GGDEF"/>
    <property type="match status" value="1"/>
</dbReference>
<feature type="transmembrane region" description="Helical" evidence="3">
    <location>
        <begin position="96"/>
        <end position="113"/>
    </location>
</feature>
<dbReference type="PANTHER" id="PTHR45138">
    <property type="entry name" value="REGULATORY COMPONENTS OF SENSORY TRANSDUCTION SYSTEM"/>
    <property type="match status" value="1"/>
</dbReference>
<proteinExistence type="predicted"/>
<dbReference type="SMART" id="SM00267">
    <property type="entry name" value="GGDEF"/>
    <property type="match status" value="1"/>
</dbReference>
<name>A0ABX7QSQ7_9GAMM</name>
<accession>A0ABX7QSQ7</accession>
<dbReference type="RefSeq" id="WP_207355689.1">
    <property type="nucleotide sequence ID" value="NZ_CP071503.1"/>
</dbReference>
<feature type="transmembrane region" description="Helical" evidence="3">
    <location>
        <begin position="60"/>
        <end position="84"/>
    </location>
</feature>
<dbReference type="InterPro" id="IPR000160">
    <property type="entry name" value="GGDEF_dom"/>
</dbReference>
<feature type="transmembrane region" description="Helical" evidence="3">
    <location>
        <begin position="6"/>
        <end position="26"/>
    </location>
</feature>
<feature type="transmembrane region" description="Helical" evidence="3">
    <location>
        <begin position="152"/>
        <end position="172"/>
    </location>
</feature>